<protein>
    <recommendedName>
        <fullName evidence="1">ATP-dependent DNA helicase</fullName>
        <ecNumber evidence="1">5.6.2.3</ecNumber>
    </recommendedName>
</protein>
<sequence length="1051" mass="117888">MKSGYAEDSERYLPDHMEETVVLGTALNGVVPISKVTDYVYRPDFFEYWSLYDYSRRTEVRCLTRAEREPPFSDSGDSDAPTDHDSDNDCDLQRKRIYRYVEGHPQRQSHGVTLSVESTNVVLNFVGGTLPRKDRGDREEYCMSMLVIFCPCGWRTGQDLRARTSTWEDAFVNTSFFPEHQAVMKNMNVLYKCLDARDDFRAQRKAADIGIDVDFPLGVDGAQVDSEEMLDHDTEEILGRYEESLVLDASDHLGHRSAANHKERERVTQLLGSIVDTGVVYDDEDQYPSILVHKKPLDWKRLVDTAKKMEADRRVGKHDPDCLLLDADPGRNCHEWEGVNIVRALLLEDLDRMYSHGLDTSRGPQDVDVKLLHNVVEHFQLNVEQLRAFELAAMHLIHTRRDPLRMYLGGMGGTGKSRVLSSLMYFLISRGEEYRFAVLGPTGGSAALINGSTYHSMLGFGPHNAEGDTVSISCLSKVRGRFLRVELIFIDEVSMISCSDIYHISSQLTKAFGEPSLTFGGKNVILAGDFAQLPPAGRGQTPLYSDNVSEWSSAQTQSVQRMAIGKAIWHMFTTVVILRQNMRQTGCTEADEAFRIALSNLRYKSCTTADFTGRFRSRIGTVVVFITFILLTLGVTKRDKIRFVVPKKIFAFSVDPARTTNVVASEAQDVLWSLAPAVTEHHAGVLALCIGMPVILKTNEATELCATNGAEAVVHSWSSRELQNGKECLETLFVRLINPPKAVCLSDLPANVIPLVKTKKKIRCMMPNDDNININREQVCVLPNFAMTDFACQGRTRLYNVCHPVECRNHQSLYTVFSRSSSLEGTLIIEGFSEQKMRGGASGALRREFRELEILDDITRLRCEGTLPNSINGTTRNELIHSYQAHFGSRHVPLRVHSAINWARDSDHELTSPAHLNSRTSAPSKRVPCVLSTTSVKRKHEGGAWQPSKRTQFSTAHNGVTTTLKGLVWDRNNWSCAYDAVLTVLYNMFQDKPHHWLDSVAPGNELMVIVKHCLRASLSSSDELESIRDNIVSNGCWRTPVSSVVVSACYA</sequence>
<dbReference type="InterPro" id="IPR051055">
    <property type="entry name" value="PIF1_helicase"/>
</dbReference>
<dbReference type="STRING" id="5627.A0A1C7M2R9"/>
<dbReference type="GO" id="GO:0006310">
    <property type="term" value="P:DNA recombination"/>
    <property type="evidence" value="ECO:0007669"/>
    <property type="project" value="UniProtKB-KW"/>
</dbReference>
<keyword evidence="1" id="KW-0067">ATP-binding</keyword>
<keyword evidence="1" id="KW-0378">Hydrolase</keyword>
<evidence type="ECO:0000256" key="1">
    <source>
        <dbReference type="RuleBase" id="RU363044"/>
    </source>
</evidence>
<dbReference type="Pfam" id="PF05970">
    <property type="entry name" value="PIF1"/>
    <property type="match status" value="1"/>
</dbReference>
<dbReference type="InterPro" id="IPR010285">
    <property type="entry name" value="DNA_helicase_pif1-like_DEAD"/>
</dbReference>
<dbReference type="GO" id="GO:0005524">
    <property type="term" value="F:ATP binding"/>
    <property type="evidence" value="ECO:0007669"/>
    <property type="project" value="UniProtKB-KW"/>
</dbReference>
<organism evidence="4 5">
    <name type="scientific">Grifola frondosa</name>
    <name type="common">Maitake</name>
    <name type="synonym">Polyporus frondosus</name>
    <dbReference type="NCBI Taxonomy" id="5627"/>
    <lineage>
        <taxon>Eukaryota</taxon>
        <taxon>Fungi</taxon>
        <taxon>Dikarya</taxon>
        <taxon>Basidiomycota</taxon>
        <taxon>Agaricomycotina</taxon>
        <taxon>Agaricomycetes</taxon>
        <taxon>Polyporales</taxon>
        <taxon>Grifolaceae</taxon>
        <taxon>Grifola</taxon>
    </lineage>
</organism>
<feature type="compositionally biased region" description="Basic and acidic residues" evidence="2">
    <location>
        <begin position="81"/>
        <end position="90"/>
    </location>
</feature>
<gene>
    <name evidence="4" type="ORF">A0H81_08557</name>
</gene>
<dbReference type="GO" id="GO:0016887">
    <property type="term" value="F:ATP hydrolysis activity"/>
    <property type="evidence" value="ECO:0007669"/>
    <property type="project" value="RHEA"/>
</dbReference>
<dbReference type="GO" id="GO:0006281">
    <property type="term" value="P:DNA repair"/>
    <property type="evidence" value="ECO:0007669"/>
    <property type="project" value="UniProtKB-KW"/>
</dbReference>
<evidence type="ECO:0000313" key="5">
    <source>
        <dbReference type="Proteomes" id="UP000092993"/>
    </source>
</evidence>
<keyword evidence="1" id="KW-0547">Nucleotide-binding</keyword>
<dbReference type="EMBL" id="LUGG01000011">
    <property type="protein sequence ID" value="OBZ71253.1"/>
    <property type="molecule type" value="Genomic_DNA"/>
</dbReference>
<dbReference type="Proteomes" id="UP000092993">
    <property type="component" value="Unassembled WGS sequence"/>
</dbReference>
<dbReference type="EC" id="5.6.2.3" evidence="1"/>
<keyword evidence="1" id="KW-0233">DNA recombination</keyword>
<keyword evidence="1" id="KW-0347">Helicase</keyword>
<feature type="domain" description="DNA helicase Pif1-like DEAD-box helicase" evidence="3">
    <location>
        <begin position="380"/>
        <end position="587"/>
    </location>
</feature>
<evidence type="ECO:0000313" key="4">
    <source>
        <dbReference type="EMBL" id="OBZ71253.1"/>
    </source>
</evidence>
<comment type="similarity">
    <text evidence="1">Belongs to the helicase family.</text>
</comment>
<comment type="catalytic activity">
    <reaction evidence="1">
        <text>ATP + H2O = ADP + phosphate + H(+)</text>
        <dbReference type="Rhea" id="RHEA:13065"/>
        <dbReference type="ChEBI" id="CHEBI:15377"/>
        <dbReference type="ChEBI" id="CHEBI:15378"/>
        <dbReference type="ChEBI" id="CHEBI:30616"/>
        <dbReference type="ChEBI" id="CHEBI:43474"/>
        <dbReference type="ChEBI" id="CHEBI:456216"/>
        <dbReference type="EC" id="5.6.2.3"/>
    </reaction>
</comment>
<dbReference type="OMA" id="HTIGMIS"/>
<dbReference type="Gene3D" id="3.40.50.300">
    <property type="entry name" value="P-loop containing nucleotide triphosphate hydrolases"/>
    <property type="match status" value="1"/>
</dbReference>
<comment type="caution">
    <text evidence="4">The sequence shown here is derived from an EMBL/GenBank/DDBJ whole genome shotgun (WGS) entry which is preliminary data.</text>
</comment>
<dbReference type="PANTHER" id="PTHR47642:SF5">
    <property type="entry name" value="ATP-DEPENDENT DNA HELICASE"/>
    <property type="match status" value="1"/>
</dbReference>
<keyword evidence="1" id="KW-0227">DNA damage</keyword>
<feature type="region of interest" description="Disordered" evidence="2">
    <location>
        <begin position="67"/>
        <end position="90"/>
    </location>
</feature>
<dbReference type="AlphaFoldDB" id="A0A1C7M2R9"/>
<evidence type="ECO:0000256" key="2">
    <source>
        <dbReference type="SAM" id="MobiDB-lite"/>
    </source>
</evidence>
<dbReference type="OrthoDB" id="2986975at2759"/>
<dbReference type="SUPFAM" id="SSF52540">
    <property type="entry name" value="P-loop containing nucleoside triphosphate hydrolases"/>
    <property type="match status" value="2"/>
</dbReference>
<accession>A0A1C7M2R9</accession>
<dbReference type="InterPro" id="IPR027417">
    <property type="entry name" value="P-loop_NTPase"/>
</dbReference>
<comment type="cofactor">
    <cofactor evidence="1">
        <name>Mg(2+)</name>
        <dbReference type="ChEBI" id="CHEBI:18420"/>
    </cofactor>
</comment>
<proteinExistence type="inferred from homology"/>
<dbReference type="GO" id="GO:0000723">
    <property type="term" value="P:telomere maintenance"/>
    <property type="evidence" value="ECO:0007669"/>
    <property type="project" value="InterPro"/>
</dbReference>
<dbReference type="GO" id="GO:0043139">
    <property type="term" value="F:5'-3' DNA helicase activity"/>
    <property type="evidence" value="ECO:0007669"/>
    <property type="project" value="UniProtKB-EC"/>
</dbReference>
<evidence type="ECO:0000259" key="3">
    <source>
        <dbReference type="Pfam" id="PF05970"/>
    </source>
</evidence>
<name>A0A1C7M2R9_GRIFR</name>
<dbReference type="PANTHER" id="PTHR47642">
    <property type="entry name" value="ATP-DEPENDENT DNA HELICASE"/>
    <property type="match status" value="1"/>
</dbReference>
<keyword evidence="5" id="KW-1185">Reference proteome</keyword>
<keyword evidence="1" id="KW-0234">DNA repair</keyword>
<reference evidence="4 5" key="1">
    <citation type="submission" date="2016-03" db="EMBL/GenBank/DDBJ databases">
        <title>Whole genome sequencing of Grifola frondosa 9006-11.</title>
        <authorList>
            <person name="Min B."/>
            <person name="Park H."/>
            <person name="Kim J.-G."/>
            <person name="Cho H."/>
            <person name="Oh Y.-L."/>
            <person name="Kong W.-S."/>
            <person name="Choi I.-G."/>
        </authorList>
    </citation>
    <scope>NUCLEOTIDE SEQUENCE [LARGE SCALE GENOMIC DNA]</scope>
    <source>
        <strain evidence="4 5">9006-11</strain>
    </source>
</reference>